<dbReference type="InterPro" id="IPR010270">
    <property type="entry name" value="Phage_P2_GpM"/>
</dbReference>
<dbReference type="OrthoDB" id="8562788at2"/>
<organism evidence="1 2">
    <name type="scientific">Shewanella hanedai</name>
    <name type="common">Alteromonas hanedai</name>
    <dbReference type="NCBI Taxonomy" id="25"/>
    <lineage>
        <taxon>Bacteria</taxon>
        <taxon>Pseudomonadati</taxon>
        <taxon>Pseudomonadota</taxon>
        <taxon>Gammaproteobacteria</taxon>
        <taxon>Alteromonadales</taxon>
        <taxon>Shewanellaceae</taxon>
        <taxon>Shewanella</taxon>
    </lineage>
</organism>
<reference evidence="2" key="1">
    <citation type="submission" date="2019-07" db="EMBL/GenBank/DDBJ databases">
        <title>Shewanella sp. YLB-08 draft genomic sequence.</title>
        <authorList>
            <person name="Yu L."/>
        </authorList>
    </citation>
    <scope>NUCLEOTIDE SEQUENCE [LARGE SCALE GENOMIC DNA]</scope>
    <source>
        <strain evidence="2">JCM 20706</strain>
    </source>
</reference>
<proteinExistence type="predicted"/>
<dbReference type="Proteomes" id="UP000318126">
    <property type="component" value="Unassembled WGS sequence"/>
</dbReference>
<gene>
    <name evidence="1" type="ORF">FN961_15045</name>
</gene>
<dbReference type="EMBL" id="VKGK01000018">
    <property type="protein sequence ID" value="TRY13597.1"/>
    <property type="molecule type" value="Genomic_DNA"/>
</dbReference>
<evidence type="ECO:0000313" key="2">
    <source>
        <dbReference type="Proteomes" id="UP000318126"/>
    </source>
</evidence>
<keyword evidence="2" id="KW-1185">Reference proteome</keyword>
<dbReference type="AlphaFoldDB" id="A0A553JMB7"/>
<dbReference type="GO" id="GO:0003677">
    <property type="term" value="F:DNA binding"/>
    <property type="evidence" value="ECO:0007669"/>
    <property type="project" value="InterPro"/>
</dbReference>
<dbReference type="Pfam" id="PF05944">
    <property type="entry name" value="Phage_term_smal"/>
    <property type="match status" value="1"/>
</dbReference>
<protein>
    <submittedName>
        <fullName evidence="1">Terminase</fullName>
    </submittedName>
</protein>
<name>A0A553JMB7_SHEHA</name>
<evidence type="ECO:0000313" key="1">
    <source>
        <dbReference type="EMBL" id="TRY13597.1"/>
    </source>
</evidence>
<comment type="caution">
    <text evidence="1">The sequence shown here is derived from an EMBL/GenBank/DDBJ whole genome shotgun (WGS) entry which is preliminary data.</text>
</comment>
<accession>A0A553JMB7</accession>
<sequence>MELDADLKKLKSFARRQDKIIHKRDVLLPKWQPIVDEYLAQVDSGGKPYDNPLFARCIIWLFDIDDLGRALEWGFKAIELGQPMAPGIRREWPSFISDTVFDWSETQGEHGRSVEPYFTQVFNQVVHHWKLAEPITAKFYKFKGLSLLRSTTGDVKPSTVGDVELLQQADGFLEKAASLHKNVGVKTVRNQIDMRLRALEAYGSQETGQEKT</sequence>
<dbReference type="GO" id="GO:0004519">
    <property type="term" value="F:endonuclease activity"/>
    <property type="evidence" value="ECO:0007669"/>
    <property type="project" value="InterPro"/>
</dbReference>